<dbReference type="PROSITE" id="PS51007">
    <property type="entry name" value="CYTC"/>
    <property type="match status" value="1"/>
</dbReference>
<keyword evidence="11" id="KW-1185">Reference proteome</keyword>
<dbReference type="PANTHER" id="PTHR35008:SF4">
    <property type="entry name" value="BLL4482 PROTEIN"/>
    <property type="match status" value="1"/>
</dbReference>
<dbReference type="InterPro" id="IPR051459">
    <property type="entry name" value="Cytochrome_c-type_DH"/>
</dbReference>
<evidence type="ECO:0000256" key="7">
    <source>
        <dbReference type="SAM" id="MobiDB-lite"/>
    </source>
</evidence>
<dbReference type="Gene3D" id="1.10.760.10">
    <property type="entry name" value="Cytochrome c-like domain"/>
    <property type="match status" value="1"/>
</dbReference>
<keyword evidence="4" id="KW-0249">Electron transport</keyword>
<dbReference type="InterPro" id="IPR009056">
    <property type="entry name" value="Cyt_c-like_dom"/>
</dbReference>
<keyword evidence="8" id="KW-1133">Transmembrane helix</keyword>
<dbReference type="SUPFAM" id="SSF46626">
    <property type="entry name" value="Cytochrome c"/>
    <property type="match status" value="1"/>
</dbReference>
<keyword evidence="8" id="KW-0812">Transmembrane</keyword>
<dbReference type="RefSeq" id="WP_182168451.1">
    <property type="nucleotide sequence ID" value="NZ_JACFXU010000008.1"/>
</dbReference>
<evidence type="ECO:0000256" key="4">
    <source>
        <dbReference type="ARBA" id="ARBA00022982"/>
    </source>
</evidence>
<reference evidence="10 11" key="1">
    <citation type="submission" date="2020-07" db="EMBL/GenBank/DDBJ databases">
        <title>Halieaceae bacterium, F7430, whole genome shotgun sequencing project.</title>
        <authorList>
            <person name="Jiang S."/>
            <person name="Liu Z.W."/>
            <person name="Du Z.J."/>
        </authorList>
    </citation>
    <scope>NUCLEOTIDE SEQUENCE [LARGE SCALE GENOMIC DNA]</scope>
    <source>
        <strain evidence="10 11">F7430</strain>
    </source>
</reference>
<organism evidence="10 11">
    <name type="scientific">Sediminihaliea albiluteola</name>
    <dbReference type="NCBI Taxonomy" id="2758564"/>
    <lineage>
        <taxon>Bacteria</taxon>
        <taxon>Pseudomonadati</taxon>
        <taxon>Pseudomonadota</taxon>
        <taxon>Gammaproteobacteria</taxon>
        <taxon>Cellvibrionales</taxon>
        <taxon>Halieaceae</taxon>
        <taxon>Sediminihaliea</taxon>
    </lineage>
</organism>
<evidence type="ECO:0000259" key="9">
    <source>
        <dbReference type="PROSITE" id="PS51007"/>
    </source>
</evidence>
<accession>A0A7W2YI19</accession>
<dbReference type="InterPro" id="IPR036909">
    <property type="entry name" value="Cyt_c-like_dom_sf"/>
</dbReference>
<evidence type="ECO:0000313" key="10">
    <source>
        <dbReference type="EMBL" id="MBA6411592.1"/>
    </source>
</evidence>
<evidence type="ECO:0000256" key="6">
    <source>
        <dbReference type="PROSITE-ProRule" id="PRU00433"/>
    </source>
</evidence>
<evidence type="ECO:0000256" key="1">
    <source>
        <dbReference type="ARBA" id="ARBA00022448"/>
    </source>
</evidence>
<feature type="compositionally biased region" description="Polar residues" evidence="7">
    <location>
        <begin position="76"/>
        <end position="90"/>
    </location>
</feature>
<evidence type="ECO:0000256" key="3">
    <source>
        <dbReference type="ARBA" id="ARBA00022723"/>
    </source>
</evidence>
<dbReference type="GO" id="GO:0020037">
    <property type="term" value="F:heme binding"/>
    <property type="evidence" value="ECO:0007669"/>
    <property type="project" value="InterPro"/>
</dbReference>
<feature type="domain" description="Cytochrome c" evidence="9">
    <location>
        <begin position="94"/>
        <end position="184"/>
    </location>
</feature>
<dbReference type="EMBL" id="JACFXU010000008">
    <property type="protein sequence ID" value="MBA6411592.1"/>
    <property type="molecule type" value="Genomic_DNA"/>
</dbReference>
<dbReference type="AlphaFoldDB" id="A0A7W2YI19"/>
<dbReference type="GO" id="GO:0005506">
    <property type="term" value="F:iron ion binding"/>
    <property type="evidence" value="ECO:0007669"/>
    <property type="project" value="InterPro"/>
</dbReference>
<keyword evidence="1" id="KW-0813">Transport</keyword>
<dbReference type="InterPro" id="IPR008168">
    <property type="entry name" value="Cyt_C_IC"/>
</dbReference>
<evidence type="ECO:0000256" key="5">
    <source>
        <dbReference type="ARBA" id="ARBA00023004"/>
    </source>
</evidence>
<evidence type="ECO:0000256" key="8">
    <source>
        <dbReference type="SAM" id="Phobius"/>
    </source>
</evidence>
<dbReference type="PRINTS" id="PR00605">
    <property type="entry name" value="CYTCHROMECIC"/>
</dbReference>
<keyword evidence="3 6" id="KW-0479">Metal-binding</keyword>
<gene>
    <name evidence="10" type="ORF">H2508_00470</name>
</gene>
<comment type="caution">
    <text evidence="10">The sequence shown here is derived from an EMBL/GenBank/DDBJ whole genome shotgun (WGS) entry which is preliminary data.</text>
</comment>
<dbReference type="Proteomes" id="UP000539350">
    <property type="component" value="Unassembled WGS sequence"/>
</dbReference>
<dbReference type="Pfam" id="PF00034">
    <property type="entry name" value="Cytochrom_C"/>
    <property type="match status" value="1"/>
</dbReference>
<dbReference type="PANTHER" id="PTHR35008">
    <property type="entry name" value="BLL4482 PROTEIN-RELATED"/>
    <property type="match status" value="1"/>
</dbReference>
<keyword evidence="2 6" id="KW-0349">Heme</keyword>
<proteinExistence type="predicted"/>
<feature type="transmembrane region" description="Helical" evidence="8">
    <location>
        <begin position="27"/>
        <end position="44"/>
    </location>
</feature>
<evidence type="ECO:0000313" key="11">
    <source>
        <dbReference type="Proteomes" id="UP000539350"/>
    </source>
</evidence>
<keyword evidence="5 6" id="KW-0408">Iron</keyword>
<protein>
    <submittedName>
        <fullName evidence="10">Cytochrome c</fullName>
    </submittedName>
</protein>
<dbReference type="GO" id="GO:0009055">
    <property type="term" value="F:electron transfer activity"/>
    <property type="evidence" value="ECO:0007669"/>
    <property type="project" value="InterPro"/>
</dbReference>
<keyword evidence="8" id="KW-0472">Membrane</keyword>
<evidence type="ECO:0000256" key="2">
    <source>
        <dbReference type="ARBA" id="ARBA00022617"/>
    </source>
</evidence>
<name>A0A7W2YI19_9GAMM</name>
<feature type="region of interest" description="Disordered" evidence="7">
    <location>
        <begin position="71"/>
        <end position="90"/>
    </location>
</feature>
<sequence length="221" mass="23512">MKQHDQRAQYREAPEPEEGNAATPKAVLLWIFILIVWGVGYYILQIGKPMQGGDSRSVQVTTAQSTQLSAKDAQGAAQTSEKSVAQQAEQADSTVTADGASIYSIHCSACHQPTGLGIPGAFPPLANSEWVQAKPEITIAIVRDGLVGPIEVAGSNYQGAMPNFGGKLSDAELSAVLSFIRSQWGNSAAAVSLQSVSEYKARFADRNSWTAEELKETFGAP</sequence>